<reference evidence="10" key="2">
    <citation type="journal article" date="2021" name="PeerJ">
        <title>Extensive microbial diversity within the chicken gut microbiome revealed by metagenomics and culture.</title>
        <authorList>
            <person name="Gilroy R."/>
            <person name="Ravi A."/>
            <person name="Getino M."/>
            <person name="Pursley I."/>
            <person name="Horton D.L."/>
            <person name="Alikhan N.F."/>
            <person name="Baker D."/>
            <person name="Gharbi K."/>
            <person name="Hall N."/>
            <person name="Watson M."/>
            <person name="Adriaenssens E.M."/>
            <person name="Foster-Nyarko E."/>
            <person name="Jarju S."/>
            <person name="Secka A."/>
            <person name="Antonio M."/>
            <person name="Oren A."/>
            <person name="Chaudhuri R.R."/>
            <person name="La Ragione R."/>
            <person name="Hildebrand F."/>
            <person name="Pallen M.J."/>
        </authorList>
    </citation>
    <scope>NUCLEOTIDE SEQUENCE</scope>
    <source>
        <strain evidence="10">ChiBcec2-4451</strain>
    </source>
</reference>
<feature type="domain" description="ABC transporter" evidence="8">
    <location>
        <begin position="341"/>
        <end position="580"/>
    </location>
</feature>
<feature type="transmembrane region" description="Helical" evidence="7">
    <location>
        <begin position="154"/>
        <end position="176"/>
    </location>
</feature>
<feature type="domain" description="ABC transmembrane type-1" evidence="9">
    <location>
        <begin position="24"/>
        <end position="309"/>
    </location>
</feature>
<sequence>MYREIKELLKLAAVHAPLYGFLKLFCTFLSALFVPANALLLQRILDGLVSFSCSGRLPADWYRDLVWMAGLLLGEGLLTGTDGLLAVRFEMQVTDRLETRLMEKLRNLEYSRMEEPQIQDLLSGISQNPSREICSAFWKLSEGLRTAGTLAGMLAIYLWKASGLVPVFVLCMTQMLRKNGRAGELWFALYEKQTRSQRRGRYYGRLLTGKNSLTELKIFQAVPYVQKLWELKNREIQQEQKGTLHQMLAALLGKSFWSVLWLFSSVAVLAAGFYRGTLSAGTFAMLLQSVLQMAQTVTGLFEVFGNLPEELKKTGLLRKFLMLEEEEEKAKDHLSGLAGRIQFDRVSFSYPQSRQPILKDLSFTLDLRERTVLVGENGSGKTTLTALMLGLYRPTEGRILLDGRDIGTYGPEELGKVVRAVFQDFVPYQLTVRENLAFGDMKSLRQDQRLRQALRCVGLEAELGETLDAPLGKTEKEGRDLSGGQWQRLAAGRFFLADDVYMILDEPTAALDPLGEEHLHQMLCRAEETRRRGFLLIAHRLSHALTADRILVLADGKIAEQGSHQELMEAGGMYCSMFRQQAQWYGE</sequence>
<dbReference type="Proteomes" id="UP000886723">
    <property type="component" value="Unassembled WGS sequence"/>
</dbReference>
<dbReference type="AlphaFoldDB" id="A0A9D1NT75"/>
<gene>
    <name evidence="10" type="ORF">IAA63_00555</name>
</gene>
<dbReference type="SUPFAM" id="SSF90123">
    <property type="entry name" value="ABC transporter transmembrane region"/>
    <property type="match status" value="1"/>
</dbReference>
<evidence type="ECO:0000256" key="7">
    <source>
        <dbReference type="SAM" id="Phobius"/>
    </source>
</evidence>
<dbReference type="InterPro" id="IPR003439">
    <property type="entry name" value="ABC_transporter-like_ATP-bd"/>
</dbReference>
<dbReference type="InterPro" id="IPR003593">
    <property type="entry name" value="AAA+_ATPase"/>
</dbReference>
<dbReference type="GO" id="GO:0034040">
    <property type="term" value="F:ATPase-coupled lipid transmembrane transporter activity"/>
    <property type="evidence" value="ECO:0007669"/>
    <property type="project" value="TreeGrafter"/>
</dbReference>
<keyword evidence="2 7" id="KW-0812">Transmembrane</keyword>
<keyword evidence="3" id="KW-0547">Nucleotide-binding</keyword>
<keyword evidence="6 7" id="KW-0472">Membrane</keyword>
<comment type="subcellular location">
    <subcellularLocation>
        <location evidence="1">Cell membrane</location>
        <topology evidence="1">Multi-pass membrane protein</topology>
    </subcellularLocation>
</comment>
<organism evidence="10 11">
    <name type="scientific">Candidatus Pullilachnospira stercoravium</name>
    <dbReference type="NCBI Taxonomy" id="2840913"/>
    <lineage>
        <taxon>Bacteria</taxon>
        <taxon>Bacillati</taxon>
        <taxon>Bacillota</taxon>
        <taxon>Clostridia</taxon>
        <taxon>Lachnospirales</taxon>
        <taxon>Lachnospiraceae</taxon>
        <taxon>Lachnospiraceae incertae sedis</taxon>
        <taxon>Candidatus Pullilachnospira</taxon>
    </lineage>
</organism>
<name>A0A9D1NT75_9FIRM</name>
<dbReference type="CDD" id="cd03228">
    <property type="entry name" value="ABCC_MRP_Like"/>
    <property type="match status" value="1"/>
</dbReference>
<dbReference type="PANTHER" id="PTHR24221:SF646">
    <property type="entry name" value="HAEMOLYSIN SECRETION ATP-BINDING PROTEIN"/>
    <property type="match status" value="1"/>
</dbReference>
<evidence type="ECO:0000259" key="9">
    <source>
        <dbReference type="PROSITE" id="PS50929"/>
    </source>
</evidence>
<feature type="transmembrane region" description="Helical" evidence="7">
    <location>
        <begin position="256"/>
        <end position="274"/>
    </location>
</feature>
<dbReference type="GO" id="GO:0140359">
    <property type="term" value="F:ABC-type transporter activity"/>
    <property type="evidence" value="ECO:0007669"/>
    <property type="project" value="InterPro"/>
</dbReference>
<dbReference type="InterPro" id="IPR039421">
    <property type="entry name" value="Type_1_exporter"/>
</dbReference>
<accession>A0A9D1NT75</accession>
<keyword evidence="5 7" id="KW-1133">Transmembrane helix</keyword>
<dbReference type="GO" id="GO:0005886">
    <property type="term" value="C:plasma membrane"/>
    <property type="evidence" value="ECO:0007669"/>
    <property type="project" value="UniProtKB-SubCell"/>
</dbReference>
<dbReference type="PROSITE" id="PS50893">
    <property type="entry name" value="ABC_TRANSPORTER_2"/>
    <property type="match status" value="1"/>
</dbReference>
<proteinExistence type="predicted"/>
<dbReference type="EMBL" id="DVON01000014">
    <property type="protein sequence ID" value="HIV11615.1"/>
    <property type="molecule type" value="Genomic_DNA"/>
</dbReference>
<evidence type="ECO:0000256" key="2">
    <source>
        <dbReference type="ARBA" id="ARBA00022692"/>
    </source>
</evidence>
<dbReference type="PANTHER" id="PTHR24221">
    <property type="entry name" value="ATP-BINDING CASSETTE SUB-FAMILY B"/>
    <property type="match status" value="1"/>
</dbReference>
<dbReference type="Pfam" id="PF00005">
    <property type="entry name" value="ABC_tran"/>
    <property type="match status" value="1"/>
</dbReference>
<reference evidence="10" key="1">
    <citation type="submission" date="2020-10" db="EMBL/GenBank/DDBJ databases">
        <authorList>
            <person name="Gilroy R."/>
        </authorList>
    </citation>
    <scope>NUCLEOTIDE SEQUENCE</scope>
    <source>
        <strain evidence="10">ChiBcec2-4451</strain>
    </source>
</reference>
<evidence type="ECO:0000313" key="10">
    <source>
        <dbReference type="EMBL" id="HIV11615.1"/>
    </source>
</evidence>
<dbReference type="GO" id="GO:0005524">
    <property type="term" value="F:ATP binding"/>
    <property type="evidence" value="ECO:0007669"/>
    <property type="project" value="UniProtKB-KW"/>
</dbReference>
<evidence type="ECO:0000259" key="8">
    <source>
        <dbReference type="PROSITE" id="PS50893"/>
    </source>
</evidence>
<keyword evidence="4 10" id="KW-0067">ATP-binding</keyword>
<dbReference type="SMART" id="SM00382">
    <property type="entry name" value="AAA"/>
    <property type="match status" value="1"/>
</dbReference>
<evidence type="ECO:0000256" key="1">
    <source>
        <dbReference type="ARBA" id="ARBA00004651"/>
    </source>
</evidence>
<evidence type="ECO:0000256" key="4">
    <source>
        <dbReference type="ARBA" id="ARBA00022840"/>
    </source>
</evidence>
<evidence type="ECO:0000256" key="6">
    <source>
        <dbReference type="ARBA" id="ARBA00023136"/>
    </source>
</evidence>
<dbReference type="SUPFAM" id="SSF52540">
    <property type="entry name" value="P-loop containing nucleoside triphosphate hydrolases"/>
    <property type="match status" value="1"/>
</dbReference>
<evidence type="ECO:0000256" key="5">
    <source>
        <dbReference type="ARBA" id="ARBA00022989"/>
    </source>
</evidence>
<dbReference type="InterPro" id="IPR036640">
    <property type="entry name" value="ABC1_TM_sf"/>
</dbReference>
<feature type="transmembrane region" description="Helical" evidence="7">
    <location>
        <begin position="21"/>
        <end position="45"/>
    </location>
</feature>
<dbReference type="Gene3D" id="3.40.50.300">
    <property type="entry name" value="P-loop containing nucleotide triphosphate hydrolases"/>
    <property type="match status" value="1"/>
</dbReference>
<dbReference type="InterPro" id="IPR027417">
    <property type="entry name" value="P-loop_NTPase"/>
</dbReference>
<protein>
    <submittedName>
        <fullName evidence="10">ABC transporter ATP-binding protein</fullName>
    </submittedName>
</protein>
<dbReference type="InterPro" id="IPR011527">
    <property type="entry name" value="ABC1_TM_dom"/>
</dbReference>
<dbReference type="GO" id="GO:0016887">
    <property type="term" value="F:ATP hydrolysis activity"/>
    <property type="evidence" value="ECO:0007669"/>
    <property type="project" value="InterPro"/>
</dbReference>
<evidence type="ECO:0000256" key="3">
    <source>
        <dbReference type="ARBA" id="ARBA00022741"/>
    </source>
</evidence>
<dbReference type="PROSITE" id="PS50929">
    <property type="entry name" value="ABC_TM1F"/>
    <property type="match status" value="1"/>
</dbReference>
<dbReference type="Gene3D" id="1.20.1560.10">
    <property type="entry name" value="ABC transporter type 1, transmembrane domain"/>
    <property type="match status" value="1"/>
</dbReference>
<evidence type="ECO:0000313" key="11">
    <source>
        <dbReference type="Proteomes" id="UP000886723"/>
    </source>
</evidence>
<comment type="caution">
    <text evidence="10">The sequence shown here is derived from an EMBL/GenBank/DDBJ whole genome shotgun (WGS) entry which is preliminary data.</text>
</comment>